<dbReference type="HOGENOM" id="CLU_062566_0_0_9"/>
<name>R7RTB6_9CLOT</name>
<dbReference type="AlphaFoldDB" id="R7RTB6"/>
<keyword evidence="1" id="KW-0732">Signal</keyword>
<evidence type="ECO:0000313" key="3">
    <source>
        <dbReference type="Proteomes" id="UP000014923"/>
    </source>
</evidence>
<gene>
    <name evidence="2" type="ORF">TCEL_00682</name>
</gene>
<comment type="caution">
    <text evidence="2">The sequence shown here is derived from an EMBL/GenBank/DDBJ whole genome shotgun (WGS) entry which is preliminary data.</text>
</comment>
<protein>
    <recommendedName>
        <fullName evidence="4">Lipoprotein</fullName>
    </recommendedName>
</protein>
<proteinExistence type="predicted"/>
<dbReference type="Proteomes" id="UP000014923">
    <property type="component" value="Unassembled WGS sequence"/>
</dbReference>
<dbReference type="PROSITE" id="PS51257">
    <property type="entry name" value="PROKAR_LIPOPROTEIN"/>
    <property type="match status" value="1"/>
</dbReference>
<feature type="chain" id="PRO_5038761691" description="Lipoprotein" evidence="1">
    <location>
        <begin position="25"/>
        <end position="317"/>
    </location>
</feature>
<dbReference type="OrthoDB" id="6376039at2"/>
<feature type="signal peptide" evidence="1">
    <location>
        <begin position="1"/>
        <end position="24"/>
    </location>
</feature>
<dbReference type="EMBL" id="CAVN010000097">
    <property type="protein sequence ID" value="CDF58636.1"/>
    <property type="molecule type" value="Genomic_DNA"/>
</dbReference>
<organism evidence="2 3">
    <name type="scientific">Thermobrachium celere DSM 8682</name>
    <dbReference type="NCBI Taxonomy" id="941824"/>
    <lineage>
        <taxon>Bacteria</taxon>
        <taxon>Bacillati</taxon>
        <taxon>Bacillota</taxon>
        <taxon>Clostridia</taxon>
        <taxon>Eubacteriales</taxon>
        <taxon>Clostridiaceae</taxon>
        <taxon>Thermobrachium</taxon>
    </lineage>
</organism>
<evidence type="ECO:0000256" key="1">
    <source>
        <dbReference type="SAM" id="SignalP"/>
    </source>
</evidence>
<keyword evidence="3" id="KW-1185">Reference proteome</keyword>
<dbReference type="RefSeq" id="WP_018662922.1">
    <property type="nucleotide sequence ID" value="NZ_HF952018.1"/>
</dbReference>
<accession>R7RTB6</accession>
<sequence>MKKYNLMRCILIIILTGFISGCNGSLNDDKLVKIKVNPLGITGSGGNFNKLNIGIDKNNIPQKCKVYKVKAPKIDINQIKEKANKLGIEGKLTEDKKIIRVRGETGDLIVDKITGSERYFTKQMRGDVEPKPIKNILKDEEYVKLASDFLNKYGFSKPNIVLKGVNKGYRIGTVDKQGNETQSVAKVEVMFESKPVDGIKYTGIGPKISVWFGDNGEIIGYSSIWREIEEVGNYPLISIDEAVENIKKGKALIYNLSNSDEEGTIESWELVLWSDPDGYEQKYVIPHYIFKGKTKDGRVFTIVTRAISNTYIEESKS</sequence>
<evidence type="ECO:0000313" key="2">
    <source>
        <dbReference type="EMBL" id="CDF58636.1"/>
    </source>
</evidence>
<evidence type="ECO:0008006" key="4">
    <source>
        <dbReference type="Google" id="ProtNLM"/>
    </source>
</evidence>
<reference evidence="2" key="1">
    <citation type="submission" date="2013-03" db="EMBL/GenBank/DDBJ databases">
        <title>Draft genome sequence of the hydrogen-ethanol-producing anaerobic alkalithermophilic Caloramator celere.</title>
        <authorList>
            <person name="Ciranna A."/>
            <person name="Larjo A."/>
            <person name="Kivisto A."/>
            <person name="Santala V."/>
            <person name="Roos C."/>
            <person name="Karp M."/>
        </authorList>
    </citation>
    <scope>NUCLEOTIDE SEQUENCE [LARGE SCALE GENOMIC DNA]</scope>
    <source>
        <strain evidence="2">DSM 8682</strain>
    </source>
</reference>
<dbReference type="eggNOG" id="ENOG5033APG">
    <property type="taxonomic scope" value="Bacteria"/>
</dbReference>